<evidence type="ECO:0000313" key="3">
    <source>
        <dbReference type="EMBL" id="KAK0053145.1"/>
    </source>
</evidence>
<comment type="similarity">
    <text evidence="1 2">Belongs to the phospholipid scramblase family.</text>
</comment>
<dbReference type="EMBL" id="JASAOG010000089">
    <property type="protein sequence ID" value="KAK0053145.1"/>
    <property type="molecule type" value="Genomic_DNA"/>
</dbReference>
<accession>A0AAD8BGP7</accession>
<dbReference type="AlphaFoldDB" id="A0AAD8BGP7"/>
<dbReference type="Proteomes" id="UP001233172">
    <property type="component" value="Unassembled WGS sequence"/>
</dbReference>
<keyword evidence="4" id="KW-1185">Reference proteome</keyword>
<evidence type="ECO:0000256" key="1">
    <source>
        <dbReference type="ARBA" id="ARBA00005350"/>
    </source>
</evidence>
<sequence>MPKLDENQLKSLSVFANLNHVIVKQNVELLEAIVGFETKNKYIALDEVGRQLFSIAEESSCCFRQLCSSGRAYTMHVHDVNMGEVMIIQSPMRPCKGPLCFACCDLCSHQNHVFCCQKEIGYIKEELTFVWYNFVVYKSDDMPAYTIKAPLCRWDCCCCEDVFQIYEYQGNVPIGKISKTFSGLAKEVFTDADLFGVQFPREIHVRDKALLFAAIFLIELMFYENNKTDPRKAMS</sequence>
<reference evidence="3" key="2">
    <citation type="submission" date="2023-04" db="EMBL/GenBank/DDBJ databases">
        <authorList>
            <person name="Bu L."/>
            <person name="Lu L."/>
            <person name="Laidemitt M.R."/>
            <person name="Zhang S.M."/>
            <person name="Mutuku M."/>
            <person name="Mkoji G."/>
            <person name="Steinauer M."/>
            <person name="Loker E.S."/>
        </authorList>
    </citation>
    <scope>NUCLEOTIDE SEQUENCE</scope>
    <source>
        <strain evidence="3">KasaAsao</strain>
        <tissue evidence="3">Whole Snail</tissue>
    </source>
</reference>
<keyword evidence="2" id="KW-0106">Calcium</keyword>
<proteinExistence type="inferred from homology"/>
<name>A0AAD8BGP7_BIOPF</name>
<comment type="cofactor">
    <cofactor evidence="2">
        <name>Ca(2+)</name>
        <dbReference type="ChEBI" id="CHEBI:29108"/>
    </cofactor>
</comment>
<dbReference type="GO" id="GO:0005886">
    <property type="term" value="C:plasma membrane"/>
    <property type="evidence" value="ECO:0007669"/>
    <property type="project" value="TreeGrafter"/>
</dbReference>
<comment type="caution">
    <text evidence="3">The sequence shown here is derived from an EMBL/GenBank/DDBJ whole genome shotgun (WGS) entry which is preliminary data.</text>
</comment>
<dbReference type="InterPro" id="IPR005552">
    <property type="entry name" value="Scramblase"/>
</dbReference>
<dbReference type="PANTHER" id="PTHR23248">
    <property type="entry name" value="PHOSPHOLIPID SCRAMBLASE-RELATED"/>
    <property type="match status" value="1"/>
</dbReference>
<reference evidence="3" key="1">
    <citation type="journal article" date="2023" name="PLoS Negl. Trop. Dis.">
        <title>A genome sequence for Biomphalaria pfeifferi, the major vector snail for the human-infecting parasite Schistosoma mansoni.</title>
        <authorList>
            <person name="Bu L."/>
            <person name="Lu L."/>
            <person name="Laidemitt M.R."/>
            <person name="Zhang S.M."/>
            <person name="Mutuku M."/>
            <person name="Mkoji G."/>
            <person name="Steinauer M."/>
            <person name="Loker E.S."/>
        </authorList>
    </citation>
    <scope>NUCLEOTIDE SEQUENCE</scope>
    <source>
        <strain evidence="3">KasaAsao</strain>
    </source>
</reference>
<dbReference type="GO" id="GO:0017128">
    <property type="term" value="F:phospholipid scramblase activity"/>
    <property type="evidence" value="ECO:0007669"/>
    <property type="project" value="InterPro"/>
</dbReference>
<keyword evidence="2" id="KW-0449">Lipoprotein</keyword>
<dbReference type="Pfam" id="PF03803">
    <property type="entry name" value="Scramblase"/>
    <property type="match status" value="1"/>
</dbReference>
<organism evidence="3 4">
    <name type="scientific">Biomphalaria pfeifferi</name>
    <name type="common">Bloodfluke planorb</name>
    <name type="synonym">Freshwater snail</name>
    <dbReference type="NCBI Taxonomy" id="112525"/>
    <lineage>
        <taxon>Eukaryota</taxon>
        <taxon>Metazoa</taxon>
        <taxon>Spiralia</taxon>
        <taxon>Lophotrochozoa</taxon>
        <taxon>Mollusca</taxon>
        <taxon>Gastropoda</taxon>
        <taxon>Heterobranchia</taxon>
        <taxon>Euthyneura</taxon>
        <taxon>Panpulmonata</taxon>
        <taxon>Hygrophila</taxon>
        <taxon>Lymnaeoidea</taxon>
        <taxon>Planorbidae</taxon>
        <taxon>Biomphalaria</taxon>
    </lineage>
</organism>
<comment type="function">
    <text evidence="2">May mediate accelerated ATP-independent bidirectional transbilayer migration of phospholipids upon binding calcium ions that results in a loss of phospholipid asymmetry in the plasma membrane.</text>
</comment>
<dbReference type="PANTHER" id="PTHR23248:SF9">
    <property type="entry name" value="PHOSPHOLIPID SCRAMBLASE"/>
    <property type="match status" value="1"/>
</dbReference>
<protein>
    <recommendedName>
        <fullName evidence="2">Phospholipid scramblase</fullName>
    </recommendedName>
</protein>
<evidence type="ECO:0000256" key="2">
    <source>
        <dbReference type="RuleBase" id="RU363116"/>
    </source>
</evidence>
<gene>
    <name evidence="3" type="ORF">Bpfe_017522</name>
</gene>
<evidence type="ECO:0000313" key="4">
    <source>
        <dbReference type="Proteomes" id="UP001233172"/>
    </source>
</evidence>
<keyword evidence="2" id="KW-0564">Palmitate</keyword>